<dbReference type="SUPFAM" id="SSF51445">
    <property type="entry name" value="(Trans)glycosidases"/>
    <property type="match status" value="1"/>
</dbReference>
<dbReference type="GO" id="GO:0005975">
    <property type="term" value="P:carbohydrate metabolic process"/>
    <property type="evidence" value="ECO:0007669"/>
    <property type="project" value="InterPro"/>
</dbReference>
<dbReference type="FunFam" id="3.20.20.80:FF:000022">
    <property type="entry name" value="Beta-glucosidase 11"/>
    <property type="match status" value="1"/>
</dbReference>
<dbReference type="Gene3D" id="3.20.20.80">
    <property type="entry name" value="Glycosidases"/>
    <property type="match status" value="1"/>
</dbReference>
<feature type="chain" id="PRO_5035433795" description="Beta-glucosidase" evidence="4">
    <location>
        <begin position="28"/>
        <end position="496"/>
    </location>
</feature>
<dbReference type="GO" id="GO:0008422">
    <property type="term" value="F:beta-glucosidase activity"/>
    <property type="evidence" value="ECO:0007669"/>
    <property type="project" value="TreeGrafter"/>
</dbReference>
<dbReference type="EMBL" id="VOIH02000003">
    <property type="protein sequence ID" value="KAF3450132.1"/>
    <property type="molecule type" value="Genomic_DNA"/>
</dbReference>
<dbReference type="PANTHER" id="PTHR10353:SF297">
    <property type="entry name" value="VICIANIN HYDROLASE-LIKE"/>
    <property type="match status" value="1"/>
</dbReference>
<organism evidence="5 6">
    <name type="scientific">Rhamnella rubrinervis</name>
    <dbReference type="NCBI Taxonomy" id="2594499"/>
    <lineage>
        <taxon>Eukaryota</taxon>
        <taxon>Viridiplantae</taxon>
        <taxon>Streptophyta</taxon>
        <taxon>Embryophyta</taxon>
        <taxon>Tracheophyta</taxon>
        <taxon>Spermatophyta</taxon>
        <taxon>Magnoliopsida</taxon>
        <taxon>eudicotyledons</taxon>
        <taxon>Gunneridae</taxon>
        <taxon>Pentapetalae</taxon>
        <taxon>rosids</taxon>
        <taxon>fabids</taxon>
        <taxon>Rosales</taxon>
        <taxon>Rhamnaceae</taxon>
        <taxon>rhamnoid group</taxon>
        <taxon>Rhamneae</taxon>
        <taxon>Rhamnella</taxon>
    </lineage>
</organism>
<dbReference type="PROSITE" id="PS00653">
    <property type="entry name" value="GLYCOSYL_HYDROL_F1_2"/>
    <property type="match status" value="1"/>
</dbReference>
<dbReference type="PANTHER" id="PTHR10353">
    <property type="entry name" value="GLYCOSYL HYDROLASE"/>
    <property type="match status" value="1"/>
</dbReference>
<feature type="signal peptide" evidence="4">
    <location>
        <begin position="1"/>
        <end position="27"/>
    </location>
</feature>
<name>A0A8K0HCM6_9ROSA</name>
<comment type="caution">
    <text evidence="5">The sequence shown here is derived from an EMBL/GenBank/DDBJ whole genome shotgun (WGS) entry which is preliminary data.</text>
</comment>
<gene>
    <name evidence="5" type="ORF">FNV43_RR06212</name>
</gene>
<dbReference type="InterPro" id="IPR017853">
    <property type="entry name" value="GH"/>
</dbReference>
<evidence type="ECO:0000256" key="1">
    <source>
        <dbReference type="ARBA" id="ARBA00010838"/>
    </source>
</evidence>
<protein>
    <recommendedName>
        <fullName evidence="7">Beta-glucosidase</fullName>
    </recommendedName>
</protein>
<evidence type="ECO:0000256" key="2">
    <source>
        <dbReference type="ARBA" id="ARBA00022801"/>
    </source>
</evidence>
<comment type="similarity">
    <text evidence="1 3">Belongs to the glycosyl hydrolase 1 family.</text>
</comment>
<dbReference type="InterPro" id="IPR001360">
    <property type="entry name" value="Glyco_hydro_1"/>
</dbReference>
<dbReference type="AlphaFoldDB" id="A0A8K0HCM6"/>
<keyword evidence="4" id="KW-0732">Signal</keyword>
<dbReference type="Pfam" id="PF00232">
    <property type="entry name" value="Glyco_hydro_1"/>
    <property type="match status" value="1"/>
</dbReference>
<dbReference type="Proteomes" id="UP000796880">
    <property type="component" value="Unassembled WGS sequence"/>
</dbReference>
<dbReference type="OrthoDB" id="1191955at2759"/>
<evidence type="ECO:0008006" key="7">
    <source>
        <dbReference type="Google" id="ProtNLM"/>
    </source>
</evidence>
<dbReference type="PRINTS" id="PR00131">
    <property type="entry name" value="GLHYDRLASE1"/>
</dbReference>
<dbReference type="InterPro" id="IPR033132">
    <property type="entry name" value="GH_1_N_CS"/>
</dbReference>
<evidence type="ECO:0000256" key="4">
    <source>
        <dbReference type="SAM" id="SignalP"/>
    </source>
</evidence>
<keyword evidence="6" id="KW-1185">Reference proteome</keyword>
<proteinExistence type="inferred from homology"/>
<reference evidence="5" key="1">
    <citation type="submission" date="2020-03" db="EMBL/GenBank/DDBJ databases">
        <title>A high-quality chromosome-level genome assembly of a woody plant with both climbing and erect habits, Rhamnella rubrinervis.</title>
        <authorList>
            <person name="Lu Z."/>
            <person name="Yang Y."/>
            <person name="Zhu X."/>
            <person name="Sun Y."/>
        </authorList>
    </citation>
    <scope>NUCLEOTIDE SEQUENCE</scope>
    <source>
        <strain evidence="5">BYM</strain>
        <tissue evidence="5">Leaf</tissue>
    </source>
</reference>
<evidence type="ECO:0000256" key="3">
    <source>
        <dbReference type="RuleBase" id="RU003690"/>
    </source>
</evidence>
<evidence type="ECO:0000313" key="6">
    <source>
        <dbReference type="Proteomes" id="UP000796880"/>
    </source>
</evidence>
<accession>A0A8K0HCM6</accession>
<keyword evidence="2" id="KW-0378">Hydrolase</keyword>
<sequence>MAKFSGSSFLVCLLVFVLLASTSTIEAQVTPVTPSNSSRPFNRTLFPADFIFGAGSAAYQIEGGAFIDGKGPSIWDTYTNKHPERIKDGSNGNVAADFYHRYKEDIHLMKKVGLDSFRFSISWSRVIPTGKYKGGAGVNPKGVAFYNNLITELLSKGIKPFVTIFHWDTPQGLEDEYGGFRNRSIVKDYEEYAEFLFKTFGDRVKNWCTVNEPSIFSLIGYDLGLNAPGRCSDYVGNCLGGNSATEPYIVGHNLLLAHLAAVKVYKQKYQVSQKGKIGITLVTDWYTPKFKTESSYNATYRALDFNLGWFLDPITYGHYPKTMRDIIGNNLPTFTKSESNSLIGSFDFLGLNYYTGQYVTALPPPTGNHSFYTRTTSFFSYPKGLEAFLLHVKKYYKNPPVHITENGVGDPSTLSFDESIKDGVRIRYHYDHLVAILNSIKLGANVKAYYVWAFLDDFEWSNGYTSRFGLTYIDFKNNLGRRLKYSAYWFKHFLLK</sequence>
<evidence type="ECO:0000313" key="5">
    <source>
        <dbReference type="EMBL" id="KAF3450132.1"/>
    </source>
</evidence>